<reference evidence="1 2" key="1">
    <citation type="journal article" date="2015" name="Nature">
        <title>rRNA introns, odd ribosomes, and small enigmatic genomes across a large radiation of phyla.</title>
        <authorList>
            <person name="Brown C.T."/>
            <person name="Hug L.A."/>
            <person name="Thomas B.C."/>
            <person name="Sharon I."/>
            <person name="Castelle C.J."/>
            <person name="Singh A."/>
            <person name="Wilkins M.J."/>
            <person name="Williams K.H."/>
            <person name="Banfield J.F."/>
        </authorList>
    </citation>
    <scope>NUCLEOTIDE SEQUENCE [LARGE SCALE GENOMIC DNA]</scope>
</reference>
<proteinExistence type="predicted"/>
<protein>
    <submittedName>
        <fullName evidence="1">Uncharacterized protein</fullName>
    </submittedName>
</protein>
<gene>
    <name evidence="1" type="ORF">US05_C0007G0003</name>
</gene>
<sequence>MKGFLTTSEVMILKGQPALMLVRRGQNLTNKEQTGKEIHLHNISEFLGSQTTVVNKYESPIFIKSN</sequence>
<dbReference type="EMBL" id="LBRM01000007">
    <property type="protein sequence ID" value="KKP98138.1"/>
    <property type="molecule type" value="Genomic_DNA"/>
</dbReference>
<comment type="caution">
    <text evidence="1">The sequence shown here is derived from an EMBL/GenBank/DDBJ whole genome shotgun (WGS) entry which is preliminary data.</text>
</comment>
<dbReference type="Proteomes" id="UP000034606">
    <property type="component" value="Unassembled WGS sequence"/>
</dbReference>
<evidence type="ECO:0000313" key="2">
    <source>
        <dbReference type="Proteomes" id="UP000034606"/>
    </source>
</evidence>
<dbReference type="AlphaFoldDB" id="A0A0G0DY53"/>
<accession>A0A0G0DY53</accession>
<organism evidence="1 2">
    <name type="scientific">Candidatus Nomurabacteria bacterium GW2011_GWA1_36_15</name>
    <dbReference type="NCBI Taxonomy" id="1618728"/>
    <lineage>
        <taxon>Bacteria</taxon>
        <taxon>Candidatus Nomuraibacteriota</taxon>
    </lineage>
</organism>
<name>A0A0G0DY53_9BACT</name>
<evidence type="ECO:0000313" key="1">
    <source>
        <dbReference type="EMBL" id="KKP98138.1"/>
    </source>
</evidence>